<comment type="caution">
    <text evidence="5">The sequence shown here is derived from an EMBL/GenBank/DDBJ whole genome shotgun (WGS) entry which is preliminary data.</text>
</comment>
<organism evidence="5 6">
    <name type="scientific">Zophobas morio</name>
    <dbReference type="NCBI Taxonomy" id="2755281"/>
    <lineage>
        <taxon>Eukaryota</taxon>
        <taxon>Metazoa</taxon>
        <taxon>Ecdysozoa</taxon>
        <taxon>Arthropoda</taxon>
        <taxon>Hexapoda</taxon>
        <taxon>Insecta</taxon>
        <taxon>Pterygota</taxon>
        <taxon>Neoptera</taxon>
        <taxon>Endopterygota</taxon>
        <taxon>Coleoptera</taxon>
        <taxon>Polyphaga</taxon>
        <taxon>Cucujiformia</taxon>
        <taxon>Tenebrionidae</taxon>
        <taxon>Zophobas</taxon>
    </lineage>
</organism>
<dbReference type="InterPro" id="IPR051217">
    <property type="entry name" value="Insect_Cuticle_Struc_Prot"/>
</dbReference>
<evidence type="ECO:0000256" key="3">
    <source>
        <dbReference type="SAM" id="MobiDB-lite"/>
    </source>
</evidence>
<evidence type="ECO:0000313" key="6">
    <source>
        <dbReference type="Proteomes" id="UP001168821"/>
    </source>
</evidence>
<dbReference type="PRINTS" id="PR00947">
    <property type="entry name" value="CUTICLE"/>
</dbReference>
<evidence type="ECO:0000256" key="1">
    <source>
        <dbReference type="ARBA" id="ARBA00022460"/>
    </source>
</evidence>
<feature type="region of interest" description="Disordered" evidence="3">
    <location>
        <begin position="121"/>
        <end position="156"/>
    </location>
</feature>
<keyword evidence="4" id="KW-0732">Signal</keyword>
<sequence>MTTLLFFIIPIVHLVFAEDDGSYSYHKFSGPVSGNIREVVVPRRYPNQGYTLDYVATPDYLYSYGVEDPLNLNRQIHRETRNGDNVQGEYKVLQPDGLVRIVKYSADVRQIERRSMQLPCEGRLDSDYGSSEAPRKNGKRTCVRPGDLEAQQMEDC</sequence>
<keyword evidence="6" id="KW-1185">Reference proteome</keyword>
<dbReference type="AlphaFoldDB" id="A0AA38IBT1"/>
<name>A0AA38IBT1_9CUCU</name>
<feature type="chain" id="PRO_5041263997" evidence="4">
    <location>
        <begin position="18"/>
        <end position="156"/>
    </location>
</feature>
<keyword evidence="1 2" id="KW-0193">Cuticle</keyword>
<feature type="signal peptide" evidence="4">
    <location>
        <begin position="1"/>
        <end position="17"/>
    </location>
</feature>
<dbReference type="Pfam" id="PF00379">
    <property type="entry name" value="Chitin_bind_4"/>
    <property type="match status" value="1"/>
</dbReference>
<dbReference type="PANTHER" id="PTHR12236">
    <property type="entry name" value="STRUCTURAL CONTITUENT OF CUTICLE"/>
    <property type="match status" value="1"/>
</dbReference>
<dbReference type="GO" id="GO:0042302">
    <property type="term" value="F:structural constituent of cuticle"/>
    <property type="evidence" value="ECO:0007669"/>
    <property type="project" value="UniProtKB-UniRule"/>
</dbReference>
<evidence type="ECO:0000256" key="2">
    <source>
        <dbReference type="PROSITE-ProRule" id="PRU00497"/>
    </source>
</evidence>
<dbReference type="Proteomes" id="UP001168821">
    <property type="component" value="Unassembled WGS sequence"/>
</dbReference>
<proteinExistence type="predicted"/>
<dbReference type="InterPro" id="IPR000618">
    <property type="entry name" value="Insect_cuticle"/>
</dbReference>
<dbReference type="PANTHER" id="PTHR12236:SF75">
    <property type="entry name" value="CUTICULAR PROTEIN 62BB, ISOFORM A"/>
    <property type="match status" value="1"/>
</dbReference>
<gene>
    <name evidence="5" type="ORF">Zmor_012656</name>
</gene>
<dbReference type="GO" id="GO:0031012">
    <property type="term" value="C:extracellular matrix"/>
    <property type="evidence" value="ECO:0007669"/>
    <property type="project" value="TreeGrafter"/>
</dbReference>
<evidence type="ECO:0000256" key="4">
    <source>
        <dbReference type="SAM" id="SignalP"/>
    </source>
</evidence>
<accession>A0AA38IBT1</accession>
<dbReference type="GO" id="GO:0005615">
    <property type="term" value="C:extracellular space"/>
    <property type="evidence" value="ECO:0007669"/>
    <property type="project" value="TreeGrafter"/>
</dbReference>
<dbReference type="PROSITE" id="PS51155">
    <property type="entry name" value="CHIT_BIND_RR_2"/>
    <property type="match status" value="1"/>
</dbReference>
<protein>
    <submittedName>
        <fullName evidence="5">Uncharacterized protein</fullName>
    </submittedName>
</protein>
<reference evidence="5" key="1">
    <citation type="journal article" date="2023" name="G3 (Bethesda)">
        <title>Whole genome assemblies of Zophobas morio and Tenebrio molitor.</title>
        <authorList>
            <person name="Kaur S."/>
            <person name="Stinson S.A."/>
            <person name="diCenzo G.C."/>
        </authorList>
    </citation>
    <scope>NUCLEOTIDE SEQUENCE</scope>
    <source>
        <strain evidence="5">QUZm001</strain>
    </source>
</reference>
<dbReference type="EMBL" id="JALNTZ010000004">
    <property type="protein sequence ID" value="KAJ3653402.1"/>
    <property type="molecule type" value="Genomic_DNA"/>
</dbReference>
<evidence type="ECO:0000313" key="5">
    <source>
        <dbReference type="EMBL" id="KAJ3653402.1"/>
    </source>
</evidence>